<dbReference type="GO" id="GO:0022857">
    <property type="term" value="F:transmembrane transporter activity"/>
    <property type="evidence" value="ECO:0007669"/>
    <property type="project" value="UniProtKB-UniRule"/>
</dbReference>
<protein>
    <recommendedName>
        <fullName evidence="7">TRAP transporter large permease protein</fullName>
    </recommendedName>
</protein>
<evidence type="ECO:0000256" key="1">
    <source>
        <dbReference type="ARBA" id="ARBA00004429"/>
    </source>
</evidence>
<evidence type="ECO:0000256" key="2">
    <source>
        <dbReference type="ARBA" id="ARBA00022475"/>
    </source>
</evidence>
<keyword evidence="6 7" id="KW-0472">Membrane</keyword>
<evidence type="ECO:0000256" key="6">
    <source>
        <dbReference type="ARBA" id="ARBA00023136"/>
    </source>
</evidence>
<organism evidence="9 10">
    <name type="scientific">Acuticoccus sediminis</name>
    <dbReference type="NCBI Taxonomy" id="2184697"/>
    <lineage>
        <taxon>Bacteria</taxon>
        <taxon>Pseudomonadati</taxon>
        <taxon>Pseudomonadota</taxon>
        <taxon>Alphaproteobacteria</taxon>
        <taxon>Hyphomicrobiales</taxon>
        <taxon>Amorphaceae</taxon>
        <taxon>Acuticoccus</taxon>
    </lineage>
</organism>
<dbReference type="PANTHER" id="PTHR33362">
    <property type="entry name" value="SIALIC ACID TRAP TRANSPORTER PERMEASE PROTEIN SIAT-RELATED"/>
    <property type="match status" value="1"/>
</dbReference>
<dbReference type="RefSeq" id="WP_111348025.1">
    <property type="nucleotide sequence ID" value="NZ_JAIWKD010000007.1"/>
</dbReference>
<dbReference type="InterPro" id="IPR010656">
    <property type="entry name" value="DctM"/>
</dbReference>
<dbReference type="AlphaFoldDB" id="A0A8B2NTT8"/>
<feature type="domain" description="TRAP C4-dicarboxylate transport system permease DctM subunit" evidence="8">
    <location>
        <begin position="11"/>
        <end position="429"/>
    </location>
</feature>
<sequence length="439" mass="46531">MDFMMVGVIGVVAFLTLLFVGLPIALAFILVGFTGTVALLNMNAGLSLLGETMYTAIASPTFTVLPLFVLMGAFAAASGFAERAYRAINRAAARIPGSLAIATSFGSAAFATICGSSLATASVFGRVAYPEMRRYGYDKKFALGSIACSGTFASMIPPSGMFILFSIFTEVSVGRLFMAGVVPGVLTACIYAASMYLRARANPALAPISEEEHAVTPRERVAALGGLWQIAILGGLVIGGLYGGLFTATEAGAIGAFGTLVFGLLNGPLRRFRIFAGALRESASITATLFFIIIGALFFSRFLGLTRIPFELSNFLQTWDVEPWVILALILLTWFVLGMLVVQSAVFALTLPILFPIVVELGYEPVWFCVIAMKMNEIAGVTPPVGLNAFSLAGAAGDEVKVNEVFAGVWPFIVCDIVVLILLIAFPQIVLFLPNTMLG</sequence>
<dbReference type="EMBL" id="QHHQ01000004">
    <property type="protein sequence ID" value="RAH99769.1"/>
    <property type="molecule type" value="Genomic_DNA"/>
</dbReference>
<feature type="transmembrane region" description="Helical" evidence="7">
    <location>
        <begin position="378"/>
        <end position="397"/>
    </location>
</feature>
<feature type="transmembrane region" description="Helical" evidence="7">
    <location>
        <begin position="281"/>
        <end position="304"/>
    </location>
</feature>
<evidence type="ECO:0000259" key="8">
    <source>
        <dbReference type="Pfam" id="PF06808"/>
    </source>
</evidence>
<comment type="subcellular location">
    <subcellularLocation>
        <location evidence="1 7">Cell inner membrane</location>
        <topology evidence="1 7">Multi-pass membrane protein</topology>
    </subcellularLocation>
</comment>
<comment type="caution">
    <text evidence="7">Lacks conserved residue(s) required for the propagation of feature annotation.</text>
</comment>
<proteinExistence type="inferred from homology"/>
<feature type="transmembrane region" description="Helical" evidence="7">
    <location>
        <begin position="221"/>
        <end position="245"/>
    </location>
</feature>
<evidence type="ECO:0000256" key="3">
    <source>
        <dbReference type="ARBA" id="ARBA00022519"/>
    </source>
</evidence>
<keyword evidence="7" id="KW-0813">Transport</keyword>
<comment type="caution">
    <text evidence="9">The sequence shown here is derived from an EMBL/GenBank/DDBJ whole genome shotgun (WGS) entry which is preliminary data.</text>
</comment>
<dbReference type="PIRSF" id="PIRSF006066">
    <property type="entry name" value="HI0050"/>
    <property type="match status" value="1"/>
</dbReference>
<evidence type="ECO:0000256" key="5">
    <source>
        <dbReference type="ARBA" id="ARBA00022989"/>
    </source>
</evidence>
<keyword evidence="2" id="KW-1003">Cell membrane</keyword>
<evidence type="ECO:0000313" key="10">
    <source>
        <dbReference type="Proteomes" id="UP000249590"/>
    </source>
</evidence>
<comment type="function">
    <text evidence="7">Part of the tripartite ATP-independent periplasmic (TRAP) transport system.</text>
</comment>
<feature type="transmembrane region" description="Helical" evidence="7">
    <location>
        <begin position="141"/>
        <end position="168"/>
    </location>
</feature>
<dbReference type="PANTHER" id="PTHR33362:SF5">
    <property type="entry name" value="C4-DICARBOXYLATE TRAP TRANSPORTER LARGE PERMEASE PROTEIN DCTM"/>
    <property type="match status" value="1"/>
</dbReference>
<dbReference type="GO" id="GO:0005886">
    <property type="term" value="C:plasma membrane"/>
    <property type="evidence" value="ECO:0007669"/>
    <property type="project" value="UniProtKB-SubCell"/>
</dbReference>
<keyword evidence="10" id="KW-1185">Reference proteome</keyword>
<feature type="transmembrane region" description="Helical" evidence="7">
    <location>
        <begin position="61"/>
        <end position="81"/>
    </location>
</feature>
<reference evidence="9 10" key="1">
    <citation type="submission" date="2018-05" db="EMBL/GenBank/DDBJ databases">
        <title>Acuticoccus sediminis sp. nov., isolated from deep-sea sediment of Indian Ocean.</title>
        <authorList>
            <person name="Liu X."/>
            <person name="Lai Q."/>
            <person name="Du Y."/>
            <person name="Sun F."/>
            <person name="Zhang X."/>
            <person name="Wang S."/>
            <person name="Shao Z."/>
        </authorList>
    </citation>
    <scope>NUCLEOTIDE SEQUENCE [LARGE SCALE GENOMIC DNA]</scope>
    <source>
        <strain evidence="9 10">PTG4-2</strain>
    </source>
</reference>
<dbReference type="OrthoDB" id="9790209at2"/>
<keyword evidence="4 7" id="KW-0812">Transmembrane</keyword>
<feature type="transmembrane region" description="Helical" evidence="7">
    <location>
        <begin position="251"/>
        <end position="269"/>
    </location>
</feature>
<gene>
    <name evidence="9" type="ORF">DLJ53_18580</name>
</gene>
<feature type="transmembrane region" description="Helical" evidence="7">
    <location>
        <begin position="174"/>
        <end position="193"/>
    </location>
</feature>
<comment type="similarity">
    <text evidence="7">Belongs to the TRAP transporter large permease family.</text>
</comment>
<evidence type="ECO:0000256" key="4">
    <source>
        <dbReference type="ARBA" id="ARBA00022692"/>
    </source>
</evidence>
<feature type="transmembrane region" description="Helical" evidence="7">
    <location>
        <begin position="12"/>
        <end position="40"/>
    </location>
</feature>
<keyword evidence="5 7" id="KW-1133">Transmembrane helix</keyword>
<comment type="subunit">
    <text evidence="7">The complex comprises the extracytoplasmic solute receptor protein and the two transmembrane proteins.</text>
</comment>
<name>A0A8B2NTT8_9HYPH</name>
<feature type="transmembrane region" description="Helical" evidence="7">
    <location>
        <begin position="324"/>
        <end position="357"/>
    </location>
</feature>
<feature type="transmembrane region" description="Helical" evidence="7">
    <location>
        <begin position="409"/>
        <end position="433"/>
    </location>
</feature>
<evidence type="ECO:0000256" key="7">
    <source>
        <dbReference type="RuleBase" id="RU369079"/>
    </source>
</evidence>
<dbReference type="InterPro" id="IPR004681">
    <property type="entry name" value="TRAP_DctM"/>
</dbReference>
<keyword evidence="3 7" id="KW-0997">Cell inner membrane</keyword>
<evidence type="ECO:0000313" key="9">
    <source>
        <dbReference type="EMBL" id="RAH99769.1"/>
    </source>
</evidence>
<dbReference type="Proteomes" id="UP000249590">
    <property type="component" value="Unassembled WGS sequence"/>
</dbReference>
<dbReference type="NCBIfam" id="TIGR00786">
    <property type="entry name" value="dctM"/>
    <property type="match status" value="1"/>
</dbReference>
<accession>A0A8B2NTT8</accession>
<dbReference type="Pfam" id="PF06808">
    <property type="entry name" value="DctM"/>
    <property type="match status" value="1"/>
</dbReference>